<keyword evidence="3 6" id="KW-0812">Transmembrane</keyword>
<dbReference type="EMBL" id="CAFBND010000091">
    <property type="protein sequence ID" value="CAB4953040.1"/>
    <property type="molecule type" value="Genomic_DNA"/>
</dbReference>
<feature type="transmembrane region" description="Helical" evidence="6">
    <location>
        <begin position="462"/>
        <end position="481"/>
    </location>
</feature>
<dbReference type="SUPFAM" id="SSF53300">
    <property type="entry name" value="vWA-like"/>
    <property type="match status" value="1"/>
</dbReference>
<dbReference type="GO" id="GO:0005886">
    <property type="term" value="C:plasma membrane"/>
    <property type="evidence" value="ECO:0007669"/>
    <property type="project" value="UniProtKB-SubCell"/>
</dbReference>
<name>A0A6J7C427_9ZZZZ</name>
<evidence type="ECO:0000256" key="4">
    <source>
        <dbReference type="ARBA" id="ARBA00022989"/>
    </source>
</evidence>
<proteinExistence type="predicted"/>
<dbReference type="PROSITE" id="PS50234">
    <property type="entry name" value="VWFA"/>
    <property type="match status" value="1"/>
</dbReference>
<dbReference type="Gene3D" id="3.40.50.410">
    <property type="entry name" value="von Willebrand factor, type A domain"/>
    <property type="match status" value="1"/>
</dbReference>
<evidence type="ECO:0000259" key="7">
    <source>
        <dbReference type="PROSITE" id="PS50234"/>
    </source>
</evidence>
<feature type="domain" description="VWFA" evidence="7">
    <location>
        <begin position="94"/>
        <end position="276"/>
    </location>
</feature>
<keyword evidence="2" id="KW-1003">Cell membrane</keyword>
<dbReference type="Pfam" id="PF13519">
    <property type="entry name" value="VWA_2"/>
    <property type="match status" value="1"/>
</dbReference>
<dbReference type="InterPro" id="IPR018076">
    <property type="entry name" value="T2SS_GspF_dom"/>
</dbReference>
<accession>A0A6J7C427</accession>
<feature type="transmembrane region" description="Helical" evidence="6">
    <location>
        <begin position="636"/>
        <end position="657"/>
    </location>
</feature>
<evidence type="ECO:0000256" key="3">
    <source>
        <dbReference type="ARBA" id="ARBA00022692"/>
    </source>
</evidence>
<dbReference type="InterPro" id="IPR002035">
    <property type="entry name" value="VWF_A"/>
</dbReference>
<dbReference type="PANTHER" id="PTHR35007">
    <property type="entry name" value="INTEGRAL MEMBRANE PROTEIN-RELATED"/>
    <property type="match status" value="1"/>
</dbReference>
<keyword evidence="5 6" id="KW-0472">Membrane</keyword>
<evidence type="ECO:0000313" key="8">
    <source>
        <dbReference type="EMBL" id="CAB4851901.1"/>
    </source>
</evidence>
<evidence type="ECO:0000313" key="9">
    <source>
        <dbReference type="EMBL" id="CAB4953040.1"/>
    </source>
</evidence>
<keyword evidence="4 6" id="KW-1133">Transmembrane helix</keyword>
<sequence length="665" mass="68000">MLHRGIPRVLAQAAVAIAAIVTVVATSTTASAVSGRIDQAEAAPDGTLTVVFSAIGLAPGDSIDLASVIATIDGKVVTATAKPIASNEAAPVRRTVLTIDVSAGMRATTPDGTTRIDAAKAAAKAYLAAVPKDVEVGLVTFSDVPSLVVEPTTDRDAVRAGVDALAATDGGTALYDAILLANQTLGATGVRNQLLISGTANDAGTASLTQAGSDLTSSRVTLDAVAINATAAELKDINALTKAGGGLTISATEAAQLAATFTAAAQSQATSIVITVAVPENVAGTSKTVTIAATAGSAAVGDSTLAILPAVPTITPTGEGNEPIPVNQPGFMSASWFLPVAAGALGIGLFGLLAVAVLASDRHNQQAGRVNRRLSKYSVNYRGSTNAPAIASSGALGQSQVARSAVELAGRFVQSRDVDNNLGAKLESAGVPLRPGEWMLVHVGITIGLGLVFALLSGFTVVATVLGLAIGIIVPYVYLVIKVGRRKARFAAQLPDTLTLLAGSIAAGYSLPQAIDTVVREADSPMSVELNRAIVEARLGVTMEDALENTALRMASLDFGWVVMAVRIQREVGGNLAEVLTSVAATMRERERLRRQVSVLSAEGRLSAVILGALPLLFTVYLVLVRPEYIGTLLSSPLGIALIIGGVFMFVAGTFWLRKVVKVEV</sequence>
<dbReference type="SMART" id="SM00327">
    <property type="entry name" value="VWA"/>
    <property type="match status" value="1"/>
</dbReference>
<feature type="transmembrane region" description="Helical" evidence="6">
    <location>
        <begin position="336"/>
        <end position="359"/>
    </location>
</feature>
<evidence type="ECO:0000256" key="1">
    <source>
        <dbReference type="ARBA" id="ARBA00004651"/>
    </source>
</evidence>
<dbReference type="InterPro" id="IPR036465">
    <property type="entry name" value="vWFA_dom_sf"/>
</dbReference>
<dbReference type="PANTHER" id="PTHR35007:SF1">
    <property type="entry name" value="PILUS ASSEMBLY PROTEIN"/>
    <property type="match status" value="1"/>
</dbReference>
<evidence type="ECO:0000256" key="5">
    <source>
        <dbReference type="ARBA" id="ARBA00023136"/>
    </source>
</evidence>
<evidence type="ECO:0000256" key="6">
    <source>
        <dbReference type="SAM" id="Phobius"/>
    </source>
</evidence>
<evidence type="ECO:0000313" key="10">
    <source>
        <dbReference type="EMBL" id="CAB5036770.1"/>
    </source>
</evidence>
<reference evidence="8" key="1">
    <citation type="submission" date="2020-05" db="EMBL/GenBank/DDBJ databases">
        <authorList>
            <person name="Chiriac C."/>
            <person name="Salcher M."/>
            <person name="Ghai R."/>
            <person name="Kavagutti S V."/>
        </authorList>
    </citation>
    <scope>NUCLEOTIDE SEQUENCE</scope>
</reference>
<feature type="transmembrane region" description="Helical" evidence="6">
    <location>
        <begin position="438"/>
        <end position="456"/>
    </location>
</feature>
<gene>
    <name evidence="8" type="ORF">UFOPK3268_01403</name>
    <name evidence="9" type="ORF">UFOPK3752_01783</name>
    <name evidence="10" type="ORF">UFOPK4150_01698</name>
</gene>
<dbReference type="EMBL" id="CAFBPU010000038">
    <property type="protein sequence ID" value="CAB5036770.1"/>
    <property type="molecule type" value="Genomic_DNA"/>
</dbReference>
<dbReference type="InterPro" id="IPR042094">
    <property type="entry name" value="T2SS_GspF_sf"/>
</dbReference>
<comment type="subcellular location">
    <subcellularLocation>
        <location evidence="1">Cell membrane</location>
        <topology evidence="1">Multi-pass membrane protein</topology>
    </subcellularLocation>
</comment>
<dbReference type="Gene3D" id="1.20.81.30">
    <property type="entry name" value="Type II secretion system (T2SS), domain F"/>
    <property type="match status" value="1"/>
</dbReference>
<protein>
    <submittedName>
        <fullName evidence="8">Unannotated protein</fullName>
    </submittedName>
</protein>
<dbReference type="AlphaFoldDB" id="A0A6J7C427"/>
<evidence type="ECO:0000256" key="2">
    <source>
        <dbReference type="ARBA" id="ARBA00022475"/>
    </source>
</evidence>
<dbReference type="Pfam" id="PF00482">
    <property type="entry name" value="T2SSF"/>
    <property type="match status" value="1"/>
</dbReference>
<feature type="transmembrane region" description="Helical" evidence="6">
    <location>
        <begin position="597"/>
        <end position="624"/>
    </location>
</feature>
<organism evidence="8">
    <name type="scientific">freshwater metagenome</name>
    <dbReference type="NCBI Taxonomy" id="449393"/>
    <lineage>
        <taxon>unclassified sequences</taxon>
        <taxon>metagenomes</taxon>
        <taxon>ecological metagenomes</taxon>
    </lineage>
</organism>
<dbReference type="EMBL" id="CAFBIZ010000204">
    <property type="protein sequence ID" value="CAB4851901.1"/>
    <property type="molecule type" value="Genomic_DNA"/>
</dbReference>